<dbReference type="RefSeq" id="WP_208812750.1">
    <property type="nucleotide sequence ID" value="NZ_WVUH01000051.1"/>
</dbReference>
<feature type="compositionally biased region" description="Basic and acidic residues" evidence="1">
    <location>
        <begin position="90"/>
        <end position="103"/>
    </location>
</feature>
<organism evidence="2 3">
    <name type="scientific">Micromonospora echinofusca</name>
    <dbReference type="NCBI Taxonomy" id="47858"/>
    <lineage>
        <taxon>Bacteria</taxon>
        <taxon>Bacillati</taxon>
        <taxon>Actinomycetota</taxon>
        <taxon>Actinomycetes</taxon>
        <taxon>Micromonosporales</taxon>
        <taxon>Micromonosporaceae</taxon>
        <taxon>Micromonospora</taxon>
    </lineage>
</organism>
<protein>
    <submittedName>
        <fullName evidence="2">Uncharacterized protein</fullName>
    </submittedName>
</protein>
<comment type="caution">
    <text evidence="2">The sequence shown here is derived from an EMBL/GenBank/DDBJ whole genome shotgun (WGS) entry which is preliminary data.</text>
</comment>
<name>A0ABS3VNY5_MICEH</name>
<dbReference type="Proteomes" id="UP000823521">
    <property type="component" value="Unassembled WGS sequence"/>
</dbReference>
<gene>
    <name evidence="2" type="ORF">GSF22_08875</name>
</gene>
<feature type="region of interest" description="Disordered" evidence="1">
    <location>
        <begin position="43"/>
        <end position="63"/>
    </location>
</feature>
<keyword evidence="3" id="KW-1185">Reference proteome</keyword>
<dbReference type="EMBL" id="WVUH01000051">
    <property type="protein sequence ID" value="MBO4206118.1"/>
    <property type="molecule type" value="Genomic_DNA"/>
</dbReference>
<evidence type="ECO:0000256" key="1">
    <source>
        <dbReference type="SAM" id="MobiDB-lite"/>
    </source>
</evidence>
<accession>A0ABS3VNY5</accession>
<evidence type="ECO:0000313" key="3">
    <source>
        <dbReference type="Proteomes" id="UP000823521"/>
    </source>
</evidence>
<proteinExistence type="predicted"/>
<feature type="region of interest" description="Disordered" evidence="1">
    <location>
        <begin position="90"/>
        <end position="110"/>
    </location>
</feature>
<evidence type="ECO:0000313" key="2">
    <source>
        <dbReference type="EMBL" id="MBO4206118.1"/>
    </source>
</evidence>
<sequence length="110" mass="12922">MRNYGNHRADRGVPLGLVHRRNWARWGRYCICGLRWRHCPDRGWQVPREEPPPPGPGWRPADPRWNARTATFWVGRAGLVTRGQADRCTRAQAERCTRAPAERRTRRSLR</sequence>
<reference evidence="2 3" key="1">
    <citation type="submission" date="2019-12" db="EMBL/GenBank/DDBJ databases">
        <title>Whole genome sequencing of endophytic Actinobacterium Micromonospora sp. MPMI6T.</title>
        <authorList>
            <person name="Evv R."/>
            <person name="Podile A.R."/>
        </authorList>
    </citation>
    <scope>NUCLEOTIDE SEQUENCE [LARGE SCALE GENOMIC DNA]</scope>
    <source>
        <strain evidence="2 3">MPMI6</strain>
    </source>
</reference>